<dbReference type="CDD" id="cd00075">
    <property type="entry name" value="HATPase"/>
    <property type="match status" value="1"/>
</dbReference>
<evidence type="ECO:0000259" key="11">
    <source>
        <dbReference type="PROSITE" id="PS50110"/>
    </source>
</evidence>
<feature type="domain" description="Response regulatory" evidence="11">
    <location>
        <begin position="1214"/>
        <end position="1330"/>
    </location>
</feature>
<feature type="domain" description="PAS" evidence="12">
    <location>
        <begin position="397"/>
        <end position="468"/>
    </location>
</feature>
<dbReference type="SUPFAM" id="SSF55874">
    <property type="entry name" value="ATPase domain of HSP90 chaperone/DNA topoisomerase II/histidine kinase"/>
    <property type="match status" value="1"/>
</dbReference>
<dbReference type="PANTHER" id="PTHR43547:SF2">
    <property type="entry name" value="HYBRID SIGNAL TRANSDUCTION HISTIDINE KINASE C"/>
    <property type="match status" value="1"/>
</dbReference>
<dbReference type="InterPro" id="IPR011006">
    <property type="entry name" value="CheY-like_superfamily"/>
</dbReference>
<dbReference type="SMART" id="SM00065">
    <property type="entry name" value="GAF"/>
    <property type="match status" value="1"/>
</dbReference>
<proteinExistence type="predicted"/>
<keyword evidence="5" id="KW-0418">Kinase</keyword>
<feature type="modified residue" description="4-aspartylphosphate" evidence="8">
    <location>
        <position position="1263"/>
    </location>
</feature>
<dbReference type="CDD" id="cd17580">
    <property type="entry name" value="REC_2_DhkD-like"/>
    <property type="match status" value="1"/>
</dbReference>
<feature type="domain" description="Histidine kinase" evidence="10">
    <location>
        <begin position="975"/>
        <end position="1193"/>
    </location>
</feature>
<dbReference type="Gene3D" id="2.10.70.100">
    <property type="match status" value="1"/>
</dbReference>
<evidence type="ECO:0000256" key="7">
    <source>
        <dbReference type="ARBA" id="ARBA00023136"/>
    </source>
</evidence>
<dbReference type="InterPro" id="IPR001610">
    <property type="entry name" value="PAC"/>
</dbReference>
<dbReference type="InterPro" id="IPR013655">
    <property type="entry name" value="PAS_fold_3"/>
</dbReference>
<evidence type="ECO:0000259" key="12">
    <source>
        <dbReference type="PROSITE" id="PS50112"/>
    </source>
</evidence>
<evidence type="ECO:0000256" key="8">
    <source>
        <dbReference type="PROSITE-ProRule" id="PRU00169"/>
    </source>
</evidence>
<dbReference type="InterPro" id="IPR000014">
    <property type="entry name" value="PAS"/>
</dbReference>
<dbReference type="PANTHER" id="PTHR43547">
    <property type="entry name" value="TWO-COMPONENT HISTIDINE KINASE"/>
    <property type="match status" value="1"/>
</dbReference>
<keyword evidence="7" id="KW-0472">Membrane</keyword>
<evidence type="ECO:0000256" key="4">
    <source>
        <dbReference type="ARBA" id="ARBA00022679"/>
    </source>
</evidence>
<keyword evidence="4" id="KW-0808">Transferase</keyword>
<feature type="domain" description="PAC" evidence="13">
    <location>
        <begin position="343"/>
        <end position="396"/>
    </location>
</feature>
<dbReference type="InterPro" id="IPR000700">
    <property type="entry name" value="PAS-assoc_C"/>
</dbReference>
<dbReference type="EMBL" id="FOQD01000022">
    <property type="protein sequence ID" value="SFJ51393.1"/>
    <property type="molecule type" value="Genomic_DNA"/>
</dbReference>
<dbReference type="FunFam" id="1.10.287.130:FF:000001">
    <property type="entry name" value="Two-component sensor histidine kinase"/>
    <property type="match status" value="1"/>
</dbReference>
<protein>
    <recommendedName>
        <fullName evidence="2">histidine kinase</fullName>
        <ecNumber evidence="2">2.7.13.3</ecNumber>
    </recommendedName>
</protein>
<reference evidence="15" key="1">
    <citation type="submission" date="2016-10" db="EMBL/GenBank/DDBJ databases">
        <authorList>
            <person name="Varghese N."/>
            <person name="Submissions S."/>
        </authorList>
    </citation>
    <scope>NUCLEOTIDE SEQUENCE [LARGE SCALE GENOMIC DNA]</scope>
    <source>
        <strain evidence="15">DSM 26348</strain>
    </source>
</reference>
<dbReference type="PRINTS" id="PR00344">
    <property type="entry name" value="BCTRLSENSOR"/>
</dbReference>
<feature type="chain" id="PRO_5011481645" description="histidine kinase" evidence="9">
    <location>
        <begin position="31"/>
        <end position="1348"/>
    </location>
</feature>
<keyword evidence="9" id="KW-0732">Signal</keyword>
<dbReference type="InterPro" id="IPR005467">
    <property type="entry name" value="His_kinase_dom"/>
</dbReference>
<dbReference type="SMART" id="SM00448">
    <property type="entry name" value="REC"/>
    <property type="match status" value="1"/>
</dbReference>
<organism evidence="14 15">
    <name type="scientific">Planctomicrobium piriforme</name>
    <dbReference type="NCBI Taxonomy" id="1576369"/>
    <lineage>
        <taxon>Bacteria</taxon>
        <taxon>Pseudomonadati</taxon>
        <taxon>Planctomycetota</taxon>
        <taxon>Planctomycetia</taxon>
        <taxon>Planctomycetales</taxon>
        <taxon>Planctomycetaceae</taxon>
        <taxon>Planctomicrobium</taxon>
    </lineage>
</organism>
<dbReference type="STRING" id="1576369.SAMN05421753_12244"/>
<comment type="catalytic activity">
    <reaction evidence="1">
        <text>ATP + protein L-histidine = ADP + protein N-phospho-L-histidine.</text>
        <dbReference type="EC" id="2.7.13.3"/>
    </reaction>
</comment>
<feature type="domain" description="PAS" evidence="12">
    <location>
        <begin position="839"/>
        <end position="887"/>
    </location>
</feature>
<dbReference type="CDD" id="cd00130">
    <property type="entry name" value="PAS"/>
    <property type="match status" value="5"/>
</dbReference>
<accession>A0A1I3RXS8</accession>
<dbReference type="NCBIfam" id="TIGR00229">
    <property type="entry name" value="sensory_box"/>
    <property type="match status" value="4"/>
</dbReference>
<dbReference type="InterPro" id="IPR003018">
    <property type="entry name" value="GAF"/>
</dbReference>
<evidence type="ECO:0000259" key="10">
    <source>
        <dbReference type="PROSITE" id="PS50109"/>
    </source>
</evidence>
<dbReference type="Pfam" id="PF08447">
    <property type="entry name" value="PAS_3"/>
    <property type="match status" value="2"/>
</dbReference>
<evidence type="ECO:0000313" key="14">
    <source>
        <dbReference type="EMBL" id="SFJ51393.1"/>
    </source>
</evidence>
<dbReference type="InterPro" id="IPR004358">
    <property type="entry name" value="Sig_transdc_His_kin-like_C"/>
</dbReference>
<dbReference type="SMART" id="SM00387">
    <property type="entry name" value="HATPase_c"/>
    <property type="match status" value="1"/>
</dbReference>
<dbReference type="Pfam" id="PF01590">
    <property type="entry name" value="GAF"/>
    <property type="match status" value="1"/>
</dbReference>
<keyword evidence="3 8" id="KW-0597">Phosphoprotein</keyword>
<dbReference type="SUPFAM" id="SSF55781">
    <property type="entry name" value="GAF domain-like"/>
    <property type="match status" value="1"/>
</dbReference>
<dbReference type="OrthoDB" id="3272385at2"/>
<dbReference type="EC" id="2.7.13.3" evidence="2"/>
<feature type="signal peptide" evidence="9">
    <location>
        <begin position="1"/>
        <end position="30"/>
    </location>
</feature>
<dbReference type="FunFam" id="3.30.565.10:FF:000006">
    <property type="entry name" value="Sensor histidine kinase WalK"/>
    <property type="match status" value="1"/>
</dbReference>
<dbReference type="InterPro" id="IPR036097">
    <property type="entry name" value="HisK_dim/P_sf"/>
</dbReference>
<dbReference type="Pfam" id="PF00989">
    <property type="entry name" value="PAS"/>
    <property type="match status" value="1"/>
</dbReference>
<dbReference type="Gene3D" id="1.10.287.130">
    <property type="match status" value="1"/>
</dbReference>
<evidence type="ECO:0000256" key="5">
    <source>
        <dbReference type="ARBA" id="ARBA00022777"/>
    </source>
</evidence>
<dbReference type="InterPro" id="IPR029016">
    <property type="entry name" value="GAF-like_dom_sf"/>
</dbReference>
<dbReference type="PROSITE" id="PS50112">
    <property type="entry name" value="PAS"/>
    <property type="match status" value="4"/>
</dbReference>
<dbReference type="GO" id="GO:0006355">
    <property type="term" value="P:regulation of DNA-templated transcription"/>
    <property type="evidence" value="ECO:0007669"/>
    <property type="project" value="InterPro"/>
</dbReference>
<dbReference type="InterPro" id="IPR035965">
    <property type="entry name" value="PAS-like_dom_sf"/>
</dbReference>
<name>A0A1I3RXS8_9PLAN</name>
<dbReference type="InterPro" id="IPR013767">
    <property type="entry name" value="PAS_fold"/>
</dbReference>
<dbReference type="SUPFAM" id="SSF52172">
    <property type="entry name" value="CheY-like"/>
    <property type="match status" value="1"/>
</dbReference>
<dbReference type="CDD" id="cd00082">
    <property type="entry name" value="HisKA"/>
    <property type="match status" value="1"/>
</dbReference>
<dbReference type="SMART" id="SM00086">
    <property type="entry name" value="PAC"/>
    <property type="match status" value="4"/>
</dbReference>
<dbReference type="Pfam" id="PF00072">
    <property type="entry name" value="Response_reg"/>
    <property type="match status" value="1"/>
</dbReference>
<evidence type="ECO:0000256" key="6">
    <source>
        <dbReference type="ARBA" id="ARBA00023012"/>
    </source>
</evidence>
<dbReference type="Proteomes" id="UP000199518">
    <property type="component" value="Unassembled WGS sequence"/>
</dbReference>
<dbReference type="Gene3D" id="3.30.450.20">
    <property type="entry name" value="PAS domain"/>
    <property type="match status" value="5"/>
</dbReference>
<dbReference type="InterPro" id="IPR003661">
    <property type="entry name" value="HisK_dim/P_dom"/>
</dbReference>
<dbReference type="InterPro" id="IPR003594">
    <property type="entry name" value="HATPase_dom"/>
</dbReference>
<evidence type="ECO:0000259" key="13">
    <source>
        <dbReference type="PROSITE" id="PS50113"/>
    </source>
</evidence>
<dbReference type="Gene3D" id="3.30.450.40">
    <property type="match status" value="1"/>
</dbReference>
<dbReference type="PROSITE" id="PS50109">
    <property type="entry name" value="HIS_KIN"/>
    <property type="match status" value="1"/>
</dbReference>
<dbReference type="Gene3D" id="3.30.565.10">
    <property type="entry name" value="Histidine kinase-like ATPase, C-terminal domain"/>
    <property type="match status" value="1"/>
</dbReference>
<dbReference type="Pfam" id="PF02518">
    <property type="entry name" value="HATPase_c"/>
    <property type="match status" value="1"/>
</dbReference>
<dbReference type="SUPFAM" id="SSF47384">
    <property type="entry name" value="Homodimeric domain of signal transducing histidine kinase"/>
    <property type="match status" value="1"/>
</dbReference>
<keyword evidence="15" id="KW-1185">Reference proteome</keyword>
<dbReference type="SUPFAM" id="SSF55785">
    <property type="entry name" value="PYP-like sensor domain (PAS domain)"/>
    <property type="match status" value="5"/>
</dbReference>
<keyword evidence="6" id="KW-0902">Two-component regulatory system</keyword>
<dbReference type="SMART" id="SM00388">
    <property type="entry name" value="HisKA"/>
    <property type="match status" value="1"/>
</dbReference>
<evidence type="ECO:0000256" key="2">
    <source>
        <dbReference type="ARBA" id="ARBA00012438"/>
    </source>
</evidence>
<dbReference type="Gene3D" id="3.40.50.2300">
    <property type="match status" value="1"/>
</dbReference>
<gene>
    <name evidence="14" type="ORF">SAMN05421753_12244</name>
</gene>
<feature type="domain" description="PAC" evidence="13">
    <location>
        <begin position="215"/>
        <end position="267"/>
    </location>
</feature>
<dbReference type="SMART" id="SM00091">
    <property type="entry name" value="PAS"/>
    <property type="match status" value="5"/>
</dbReference>
<dbReference type="InterPro" id="IPR036890">
    <property type="entry name" value="HATPase_C_sf"/>
</dbReference>
<dbReference type="InterPro" id="IPR013656">
    <property type="entry name" value="PAS_4"/>
</dbReference>
<feature type="domain" description="PAS" evidence="12">
    <location>
        <begin position="268"/>
        <end position="340"/>
    </location>
</feature>
<evidence type="ECO:0000256" key="9">
    <source>
        <dbReference type="SAM" id="SignalP"/>
    </source>
</evidence>
<dbReference type="GO" id="GO:0000155">
    <property type="term" value="F:phosphorelay sensor kinase activity"/>
    <property type="evidence" value="ECO:0007669"/>
    <property type="project" value="InterPro"/>
</dbReference>
<feature type="domain" description="PAC" evidence="13">
    <location>
        <begin position="471"/>
        <end position="523"/>
    </location>
</feature>
<sequence>MSNGSTARKRIGRGIFFLFLLAATTVPGHGNVTGSPATRSQPTGAVRVSSQAVRSALPKTRSPHAGQKRHLNLAFASQRTTRDAWSLEQNPANLQIVRAGVAGWIAIACGLAATAMWNWRRCNMPPRQSVVAEAVPSPPWIDVILESMGEAAFVTCPDGEIRFMNHAAELLSGWNSGESLGRSAPEVFLLRASGPGTAPLNTLQWEELSQLGAKGECEARLSRRDGCELPVRFSSRELFDEKGNAKGFLFLSRDITPLKQVEATVSESRERLVAALRAARMCAWDWDPQSDEIHVSGTAEEVFGLPPGMSLERGSSGLKLIHPEDAERHREAVQNAAAQCASWHTQFRVIRPRDGEVSWLEERAVARRDPATGLVLITGLVWEITERKRADVERARLAETLGLAVDAADLGTWEWDPATDLMNLSTRAAQMYGVEERSQHTRSALRERLHPDDRDRARAAALHAVETRRDYEIEYRLVPERDQEIWISARGRGVYDEGGQLLRMHGIVQDISARKAAELALRASEERHRFLTQLSEATQPLTDPSAIMHVTARLLAEHLGVDRCAYAEVEQEAEFVITGDFPIDVPSIVGRWPVAAFGAECQRAMRANTAFIVHNVLTDSRLEPSSLPAYAATNTAAVICVPLHKAGAFTAAMAVHQTRPRLWTPVEILLVTSVVNRCWETLERARTHQAEQNWHAQVLTERGQLEEVFRLAPSFMAVLRGPEHVFERVNNRYCELVGRRELIGRPVREAIPEVSGQGFFELLDRVYKTGEPFLSPETRVWLRTASGMELEERMLEFVYQPLAGIRGEITGILVQGIDLTERRRAESSLVRITAEAERRRRLYETALSNTPDLVYVFDLDYRFTYANEALLAMWGRTWEEAIGKTCLELGYAPWHAEMHQREIDQVRATRRPIRGEVPFQGTQGRRVYDYIFVPVIGADGAVEAVAGTTRDITERQALEESLRTADRKKDEFIALLAHELRNPLAPIRTGLDLLRISLEDRALAEEVVATMEGQTEHLVRLVDDLLDISRITRGKVVLRKEPFLLSQVVQRAVDAVQALFTEAGHRLHVTLPETPVVIDADPVRITQVISNLLSNAARYTPPGGRIDLVCQIAEGELVVTVRDNGIGIPAPMLESIFELFTQVDRSVERSQGGLGIGLTLVRRLVELHGGTVSATSPGPGCGSDFVMRLPAGLARASEDAPVPARTATENSPLRVLVVDDNTDAARMLALMIERSGHLVQTAGDGEAAVHTAEAFRPHLILMDLGMPKMDGFEATAQIRRQTWGGEILIVALTGWGQEDDKRRTAASGFDQHFVKPMDLTALRKLFSQCQEATRKRLTSVGGQGTSAR</sequence>
<evidence type="ECO:0000256" key="1">
    <source>
        <dbReference type="ARBA" id="ARBA00000085"/>
    </source>
</evidence>
<dbReference type="Pfam" id="PF00512">
    <property type="entry name" value="HisKA"/>
    <property type="match status" value="1"/>
</dbReference>
<feature type="domain" description="PAC" evidence="13">
    <location>
        <begin position="913"/>
        <end position="964"/>
    </location>
</feature>
<evidence type="ECO:0000313" key="15">
    <source>
        <dbReference type="Proteomes" id="UP000199518"/>
    </source>
</evidence>
<dbReference type="InterPro" id="IPR001789">
    <property type="entry name" value="Sig_transdc_resp-reg_receiver"/>
</dbReference>
<dbReference type="PROSITE" id="PS50110">
    <property type="entry name" value="RESPONSE_REGULATORY"/>
    <property type="match status" value="1"/>
</dbReference>
<dbReference type="Pfam" id="PF08448">
    <property type="entry name" value="PAS_4"/>
    <property type="match status" value="2"/>
</dbReference>
<feature type="domain" description="PAS" evidence="12">
    <location>
        <begin position="137"/>
        <end position="183"/>
    </location>
</feature>
<evidence type="ECO:0000256" key="3">
    <source>
        <dbReference type="ARBA" id="ARBA00022553"/>
    </source>
</evidence>
<dbReference type="PROSITE" id="PS50113">
    <property type="entry name" value="PAC"/>
    <property type="match status" value="4"/>
</dbReference>